<protein>
    <submittedName>
        <fullName evidence="1">Uncharacterized protein</fullName>
    </submittedName>
</protein>
<evidence type="ECO:0000313" key="2">
    <source>
        <dbReference type="Proteomes" id="UP000014500"/>
    </source>
</evidence>
<accession>T1IQ21</accession>
<reference evidence="1" key="2">
    <citation type="submission" date="2015-02" db="UniProtKB">
        <authorList>
            <consortium name="EnsemblMetazoa"/>
        </authorList>
    </citation>
    <scope>IDENTIFICATION</scope>
</reference>
<dbReference type="EnsemblMetazoa" id="SMAR003128-RA">
    <property type="protein sequence ID" value="SMAR003128-PA"/>
    <property type="gene ID" value="SMAR003128"/>
</dbReference>
<evidence type="ECO:0000313" key="1">
    <source>
        <dbReference type="EnsemblMetazoa" id="SMAR003128-PA"/>
    </source>
</evidence>
<dbReference type="HOGENOM" id="CLU_1322382_0_0_1"/>
<dbReference type="AlphaFoldDB" id="T1IQ21"/>
<dbReference type="EMBL" id="AFFK01018139">
    <property type="status" value="NOT_ANNOTATED_CDS"/>
    <property type="molecule type" value="Genomic_DNA"/>
</dbReference>
<reference evidence="2" key="1">
    <citation type="submission" date="2011-05" db="EMBL/GenBank/DDBJ databases">
        <authorList>
            <person name="Richards S.R."/>
            <person name="Qu J."/>
            <person name="Jiang H."/>
            <person name="Jhangiani S.N."/>
            <person name="Agravi P."/>
            <person name="Goodspeed R."/>
            <person name="Gross S."/>
            <person name="Mandapat C."/>
            <person name="Jackson L."/>
            <person name="Mathew T."/>
            <person name="Pu L."/>
            <person name="Thornton R."/>
            <person name="Saada N."/>
            <person name="Wilczek-Boney K.B."/>
            <person name="Lee S."/>
            <person name="Kovar C."/>
            <person name="Wu Y."/>
            <person name="Scherer S.E."/>
            <person name="Worley K.C."/>
            <person name="Muzny D.M."/>
            <person name="Gibbs R."/>
        </authorList>
    </citation>
    <scope>NUCLEOTIDE SEQUENCE</scope>
    <source>
        <strain evidence="2">Brora</strain>
    </source>
</reference>
<keyword evidence="2" id="KW-1185">Reference proteome</keyword>
<dbReference type="Proteomes" id="UP000014500">
    <property type="component" value="Unassembled WGS sequence"/>
</dbReference>
<sequence>MDLQDEIPSTENARINNALRRATSVSSECDVPNEVGNTSPADFPFYMELQNCSTELDQREDVSKRWEMNYHEAAIFLEYVINSTYTDTSRITVLQKSHQQMNTFEQQTETANWNLNMDLNILQIILKASVLLSNVISELRDVNRNFVTVEISDVLRLFNKYKHKKTEYRNTFNDELVCGILVRIRLPNNSSTGENPFANGGARNYCSA</sequence>
<proteinExistence type="predicted"/>
<name>T1IQ21_STRMM</name>
<organism evidence="1 2">
    <name type="scientific">Strigamia maritima</name>
    <name type="common">European centipede</name>
    <name type="synonym">Geophilus maritimus</name>
    <dbReference type="NCBI Taxonomy" id="126957"/>
    <lineage>
        <taxon>Eukaryota</taxon>
        <taxon>Metazoa</taxon>
        <taxon>Ecdysozoa</taxon>
        <taxon>Arthropoda</taxon>
        <taxon>Myriapoda</taxon>
        <taxon>Chilopoda</taxon>
        <taxon>Pleurostigmophora</taxon>
        <taxon>Geophilomorpha</taxon>
        <taxon>Linotaeniidae</taxon>
        <taxon>Strigamia</taxon>
    </lineage>
</organism>